<keyword evidence="4" id="KW-0472">Membrane</keyword>
<dbReference type="PANTHER" id="PTHR23213:SF177">
    <property type="entry name" value="FORMIN-LIKE PROTEIN 11"/>
    <property type="match status" value="1"/>
</dbReference>
<dbReference type="PROSITE" id="PS51444">
    <property type="entry name" value="FH2"/>
    <property type="match status" value="1"/>
</dbReference>
<gene>
    <name evidence="6" type="ORF">DM860_007387</name>
</gene>
<feature type="compositionally biased region" description="Low complexity" evidence="3">
    <location>
        <begin position="621"/>
        <end position="631"/>
    </location>
</feature>
<dbReference type="Gene3D" id="1.20.58.2220">
    <property type="entry name" value="Formin, FH2 domain"/>
    <property type="match status" value="1"/>
</dbReference>
<dbReference type="InterPro" id="IPR042201">
    <property type="entry name" value="FH2_Formin_sf"/>
</dbReference>
<comment type="similarity">
    <text evidence="1">Belongs to the formin-like family. Class-I subfamily.</text>
</comment>
<dbReference type="PANTHER" id="PTHR23213">
    <property type="entry name" value="FORMIN-RELATED"/>
    <property type="match status" value="1"/>
</dbReference>
<name>A0A328E7M9_9ASTE</name>
<organism evidence="6 7">
    <name type="scientific">Cuscuta australis</name>
    <dbReference type="NCBI Taxonomy" id="267555"/>
    <lineage>
        <taxon>Eukaryota</taxon>
        <taxon>Viridiplantae</taxon>
        <taxon>Streptophyta</taxon>
        <taxon>Embryophyta</taxon>
        <taxon>Tracheophyta</taxon>
        <taxon>Spermatophyta</taxon>
        <taxon>Magnoliopsida</taxon>
        <taxon>eudicotyledons</taxon>
        <taxon>Gunneridae</taxon>
        <taxon>Pentapetalae</taxon>
        <taxon>asterids</taxon>
        <taxon>lamiids</taxon>
        <taxon>Solanales</taxon>
        <taxon>Convolvulaceae</taxon>
        <taxon>Cuscuteae</taxon>
        <taxon>Cuscuta</taxon>
        <taxon>Cuscuta subgen. Grammica</taxon>
        <taxon>Cuscuta sect. Cleistogrammica</taxon>
    </lineage>
</organism>
<accession>A0A328E7M9</accession>
<dbReference type="GO" id="GO:0045010">
    <property type="term" value="P:actin nucleation"/>
    <property type="evidence" value="ECO:0007669"/>
    <property type="project" value="InterPro"/>
</dbReference>
<proteinExistence type="inferred from homology"/>
<comment type="caution">
    <text evidence="6">The sequence shown here is derived from an EMBL/GenBank/DDBJ whole genome shotgun (WGS) entry which is preliminary data.</text>
</comment>
<feature type="region of interest" description="Disordered" evidence="3">
    <location>
        <begin position="98"/>
        <end position="135"/>
    </location>
</feature>
<sequence length="631" mass="70530">MVSKVERFSRTIVFKNMGISNNVSNLLLLLFIIAARTLCTTAAHAVHRRSLQAVKEEKGGGRVVMTAAVVVSAVVATSAFCAVGLFCRCLKRLKKPKKNESGVKESDHQETDHNEINIAVEEEEEEDSLSSDEESFHSACNEIAAEVITHAPPPPIRKPEEQSMRPKGPPPPPPPSKPYKTTPCLGKDGSSLPRLKPLRWESVKAARNVSTVWDHLKPSSFQFDEEMMESLFCYNQQNSMNDIDAKNNKASSSPTTNNKHLLEPKRLHNITILSKALNLTANQVCDALLKGKGLVLRELEALAKMAPNKEEESKLWSYKGNIHELGSAEKFVRTILLEVPFAFRRVEAMLYQETFGDEVLHITKSFSTIEEACKELRSSRLFVKLLQAVLKTGNRMNAGTIRGGATSFNLDALLKLPYIKAADGKTTLLHFIVQQIIRSEGLDLSHSIIGKIQHPFEEYDFHRMGLDLVSGLGLELCHVKKAATVDLESLCQSLTHLSGGMSDIKELLQEDLAGPDPNRDISGTGNVTYLKNVSENNYFAQTMRAFLKTGERRLKDLKEEEERVLGRVKEIREYFHGDDVAGGDEHKNPLRIFVIVRDFLDMLDHVFKEIRNSSKHPPNPLSSSSSIIFIR</sequence>
<dbReference type="SUPFAM" id="SSF101447">
    <property type="entry name" value="Formin homology 2 domain (FH2 domain)"/>
    <property type="match status" value="1"/>
</dbReference>
<keyword evidence="4" id="KW-0812">Transmembrane</keyword>
<dbReference type="Proteomes" id="UP000249390">
    <property type="component" value="Unassembled WGS sequence"/>
</dbReference>
<reference evidence="6 7" key="1">
    <citation type="submission" date="2018-06" db="EMBL/GenBank/DDBJ databases">
        <title>The Genome of Cuscuta australis (Dodder) Provides Insight into the Evolution of Plant Parasitism.</title>
        <authorList>
            <person name="Liu H."/>
        </authorList>
    </citation>
    <scope>NUCLEOTIDE SEQUENCE [LARGE SCALE GENOMIC DNA]</scope>
    <source>
        <strain evidence="7">cv. Yunnan</strain>
        <tissue evidence="6">Vines</tissue>
    </source>
</reference>
<feature type="domain" description="FH2" evidence="5">
    <location>
        <begin position="185"/>
        <end position="629"/>
    </location>
</feature>
<evidence type="ECO:0000256" key="4">
    <source>
        <dbReference type="SAM" id="Phobius"/>
    </source>
</evidence>
<feature type="transmembrane region" description="Helical" evidence="4">
    <location>
        <begin position="63"/>
        <end position="87"/>
    </location>
</feature>
<keyword evidence="4" id="KW-1133">Transmembrane helix</keyword>
<evidence type="ECO:0000313" key="6">
    <source>
        <dbReference type="EMBL" id="RAL52619.1"/>
    </source>
</evidence>
<evidence type="ECO:0000256" key="3">
    <source>
        <dbReference type="SAM" id="MobiDB-lite"/>
    </source>
</evidence>
<dbReference type="InterPro" id="IPR027643">
    <property type="entry name" value="Formin-like_plant"/>
</dbReference>
<dbReference type="AlphaFoldDB" id="A0A328E7M9"/>
<evidence type="ECO:0000256" key="1">
    <source>
        <dbReference type="ARBA" id="ARBA00025793"/>
    </source>
</evidence>
<dbReference type="SMART" id="SM00498">
    <property type="entry name" value="FH2"/>
    <property type="match status" value="1"/>
</dbReference>
<feature type="compositionally biased region" description="Pro residues" evidence="3">
    <location>
        <begin position="167"/>
        <end position="177"/>
    </location>
</feature>
<evidence type="ECO:0000259" key="5">
    <source>
        <dbReference type="PROSITE" id="PS51444"/>
    </source>
</evidence>
<dbReference type="Pfam" id="PF02181">
    <property type="entry name" value="FH2"/>
    <property type="match status" value="1"/>
</dbReference>
<feature type="region of interest" description="Disordered" evidence="3">
    <location>
        <begin position="612"/>
        <end position="631"/>
    </location>
</feature>
<dbReference type="InterPro" id="IPR015425">
    <property type="entry name" value="FH2_Formin"/>
</dbReference>
<keyword evidence="7" id="KW-1185">Reference proteome</keyword>
<dbReference type="EMBL" id="NQVE01000030">
    <property type="protein sequence ID" value="RAL52619.1"/>
    <property type="molecule type" value="Genomic_DNA"/>
</dbReference>
<feature type="region of interest" description="Disordered" evidence="3">
    <location>
        <begin position="148"/>
        <end position="193"/>
    </location>
</feature>
<feature type="compositionally biased region" description="Acidic residues" evidence="3">
    <location>
        <begin position="120"/>
        <end position="133"/>
    </location>
</feature>
<protein>
    <recommendedName>
        <fullName evidence="2">Formin-like protein</fullName>
    </recommendedName>
</protein>
<evidence type="ECO:0000256" key="2">
    <source>
        <dbReference type="RuleBase" id="RU361260"/>
    </source>
</evidence>
<feature type="compositionally biased region" description="Basic and acidic residues" evidence="3">
    <location>
        <begin position="98"/>
        <end position="115"/>
    </location>
</feature>
<dbReference type="GO" id="GO:0051015">
    <property type="term" value="F:actin filament binding"/>
    <property type="evidence" value="ECO:0007669"/>
    <property type="project" value="InterPro"/>
</dbReference>
<evidence type="ECO:0000313" key="7">
    <source>
        <dbReference type="Proteomes" id="UP000249390"/>
    </source>
</evidence>